<evidence type="ECO:0000313" key="8">
    <source>
        <dbReference type="EMBL" id="KAL3312830.1"/>
    </source>
</evidence>
<dbReference type="SUPFAM" id="SSF75632">
    <property type="entry name" value="Cullin homology domain"/>
    <property type="match status" value="1"/>
</dbReference>
<dbReference type="PROSITE" id="PS50069">
    <property type="entry name" value="CULLIN_2"/>
    <property type="match status" value="1"/>
</dbReference>
<evidence type="ECO:0000256" key="3">
    <source>
        <dbReference type="ARBA" id="ARBA00022776"/>
    </source>
</evidence>
<dbReference type="Pfam" id="PF08672">
    <property type="entry name" value="ANAPC2"/>
    <property type="match status" value="1"/>
</dbReference>
<evidence type="ECO:0000256" key="6">
    <source>
        <dbReference type="PROSITE-ProRule" id="PRU00330"/>
    </source>
</evidence>
<evidence type="ECO:0000256" key="2">
    <source>
        <dbReference type="ARBA" id="ARBA00022618"/>
    </source>
</evidence>
<name>A0ABD2PZJ2_9PLAT</name>
<accession>A0ABD2PZJ2</accession>
<dbReference type="InterPro" id="IPR036388">
    <property type="entry name" value="WH-like_DNA-bd_sf"/>
</dbReference>
<dbReference type="InterPro" id="IPR059120">
    <property type="entry name" value="Cullin-like_AB"/>
</dbReference>
<dbReference type="EMBL" id="JBJKFK010001537">
    <property type="protein sequence ID" value="KAL3312830.1"/>
    <property type="molecule type" value="Genomic_DNA"/>
</dbReference>
<comment type="similarity">
    <text evidence="6">Belongs to the cullin family.</text>
</comment>
<evidence type="ECO:0000256" key="5">
    <source>
        <dbReference type="ARBA" id="ARBA00023306"/>
    </source>
</evidence>
<comment type="caution">
    <text evidence="8">The sequence shown here is derived from an EMBL/GenBank/DDBJ whole genome shotgun (WGS) entry which is preliminary data.</text>
</comment>
<reference evidence="8 9" key="1">
    <citation type="submission" date="2024-11" db="EMBL/GenBank/DDBJ databases">
        <title>Adaptive evolution of stress response genes in parasites aligns with host niche diversity.</title>
        <authorList>
            <person name="Hahn C."/>
            <person name="Resl P."/>
        </authorList>
    </citation>
    <scope>NUCLEOTIDE SEQUENCE [LARGE SCALE GENOMIC DNA]</scope>
    <source>
        <strain evidence="8">EGGRZ-B1_66</strain>
        <tissue evidence="8">Body</tissue>
    </source>
</reference>
<dbReference type="InterPro" id="IPR036317">
    <property type="entry name" value="Cullin_homology_sf"/>
</dbReference>
<dbReference type="GO" id="GO:0051301">
    <property type="term" value="P:cell division"/>
    <property type="evidence" value="ECO:0007669"/>
    <property type="project" value="UniProtKB-KW"/>
</dbReference>
<dbReference type="Proteomes" id="UP001626550">
    <property type="component" value="Unassembled WGS sequence"/>
</dbReference>
<evidence type="ECO:0000313" key="9">
    <source>
        <dbReference type="Proteomes" id="UP001626550"/>
    </source>
</evidence>
<dbReference type="SMART" id="SM01013">
    <property type="entry name" value="APC2"/>
    <property type="match status" value="1"/>
</dbReference>
<dbReference type="InterPro" id="IPR044554">
    <property type="entry name" value="ANAPC2"/>
</dbReference>
<dbReference type="Gene3D" id="3.30.230.130">
    <property type="entry name" value="Cullin, Chain C, Domain 2"/>
    <property type="match status" value="1"/>
</dbReference>
<protein>
    <recommendedName>
        <fullName evidence="1">Anaphase-promoting complex subunit 2</fullName>
    </recommendedName>
</protein>
<dbReference type="SUPFAM" id="SSF46785">
    <property type="entry name" value="Winged helix' DNA-binding domain"/>
    <property type="match status" value="1"/>
</dbReference>
<proteinExistence type="inferred from homology"/>
<dbReference type="PANTHER" id="PTHR45957">
    <property type="entry name" value="ANAPHASE-PROMOTING COMPLEX SUBUNIT 2"/>
    <property type="match status" value="1"/>
</dbReference>
<dbReference type="SMART" id="SM00182">
    <property type="entry name" value="CULLIN"/>
    <property type="match status" value="1"/>
</dbReference>
<dbReference type="Pfam" id="PF26557">
    <property type="entry name" value="Cullin_AB"/>
    <property type="match status" value="1"/>
</dbReference>
<evidence type="ECO:0000256" key="4">
    <source>
        <dbReference type="ARBA" id="ARBA00022786"/>
    </source>
</evidence>
<dbReference type="InterPro" id="IPR036390">
    <property type="entry name" value="WH_DNA-bd_sf"/>
</dbReference>
<dbReference type="AlphaFoldDB" id="A0ABD2PZJ2"/>
<gene>
    <name evidence="8" type="primary">ANAPC2</name>
    <name evidence="8" type="ORF">Ciccas_008579</name>
</gene>
<dbReference type="PANTHER" id="PTHR45957:SF1">
    <property type="entry name" value="ANAPHASE-PROMOTING COMPLEX SUBUNIT 2"/>
    <property type="match status" value="1"/>
</dbReference>
<dbReference type="Pfam" id="PF25773">
    <property type="entry name" value="TPR_ANAPC2"/>
    <property type="match status" value="1"/>
</dbReference>
<evidence type="ECO:0000259" key="7">
    <source>
        <dbReference type="PROSITE" id="PS50069"/>
    </source>
</evidence>
<keyword evidence="9" id="KW-1185">Reference proteome</keyword>
<dbReference type="Gene3D" id="1.10.10.10">
    <property type="entry name" value="Winged helix-like DNA-binding domain superfamily/Winged helix DNA-binding domain"/>
    <property type="match status" value="1"/>
</dbReference>
<sequence>MTDLLCLVSDLCDFQKQHHEELDTNSFLSEPSFTRFTELLNDLFKKYANFDTQSMLDTLISVFGIEIVKLFLSQSLILSLESSESCIFAVDLNLVTTLYLSNKYSIKDFESCFENALDLVLKKHIAQSCENASFNDRLLPELLDYFQKHVIEGWLNSKFSSLPVFENLKKLITSRVVYRNFYEFRESDLFSIIIDYPDSKPALLDIKDCLNAIPIRNELIEHLTHEVQSRLLNPGVATEDILLGYECLVPSLNIIDPSGMTCVAVCKPVAGCLRSRNDAIRCIVEHILESDLSEGAKDACEASSHLRSSIVSFENHDEDNEDYLIAEDPALEEIVMFKDKILKPEVQVIREYYSNWKPAPIESALFGKISRTQTSVFNTLLNIYDSKKNFIENYVQLLSDHLLRTLSFDITNEVKQLELLKLRFGETDLHQCDVMLKDIRNSKRITALITGEETDVSSKERALCFVNRRNPFKFGAYVLSAQYWPRIEEVPWTIPSTLMEPLKCFQKDFELVLGNRNLNWLHKVGKVSVELDLPEGRSWKLDLEPIQAACIYLFTQQAKWSLRELMQELNCTQPSVIKKALKIFISNEIIRRIAPAAAEGHESFELSISQTPPFQSTAVNNSFYVAKPTSQALHGGFNLGQESWSSSEDEGGTCKEARASGAMEFLGLDDDEDLEEAMENRRKQEEANELIWTYLKSMLTNLGGLSFDRIKSMLSLFCEGSDVKCSDQNLKDILSAKLYSGLLSIDSSGVYRLIQTKK</sequence>
<organism evidence="8 9">
    <name type="scientific">Cichlidogyrus casuarinus</name>
    <dbReference type="NCBI Taxonomy" id="1844966"/>
    <lineage>
        <taxon>Eukaryota</taxon>
        <taxon>Metazoa</taxon>
        <taxon>Spiralia</taxon>
        <taxon>Lophotrochozoa</taxon>
        <taxon>Platyhelminthes</taxon>
        <taxon>Monogenea</taxon>
        <taxon>Monopisthocotylea</taxon>
        <taxon>Dactylogyridea</taxon>
        <taxon>Ancyrocephalidae</taxon>
        <taxon>Cichlidogyrus</taxon>
    </lineage>
</organism>
<keyword evidence="5" id="KW-0131">Cell cycle</keyword>
<dbReference type="InterPro" id="IPR014786">
    <property type="entry name" value="ANAPC2_C"/>
</dbReference>
<keyword evidence="2" id="KW-0132">Cell division</keyword>
<evidence type="ECO:0000256" key="1">
    <source>
        <dbReference type="ARBA" id="ARBA00016068"/>
    </source>
</evidence>
<dbReference type="Gene3D" id="1.20.1310.10">
    <property type="entry name" value="Cullin Repeats"/>
    <property type="match status" value="1"/>
</dbReference>
<feature type="domain" description="Cullin family profile" evidence="7">
    <location>
        <begin position="329"/>
        <end position="584"/>
    </location>
</feature>
<keyword evidence="4" id="KW-0833">Ubl conjugation pathway</keyword>
<dbReference type="InterPro" id="IPR057975">
    <property type="entry name" value="TPR_ANAPC2"/>
</dbReference>
<keyword evidence="3" id="KW-0498">Mitosis</keyword>
<dbReference type="InterPro" id="IPR016158">
    <property type="entry name" value="Cullin_homology"/>
</dbReference>